<keyword evidence="1" id="KW-0472">Membrane</keyword>
<evidence type="ECO:0000256" key="1">
    <source>
        <dbReference type="SAM" id="Phobius"/>
    </source>
</evidence>
<sequence length="84" mass="9764">MDGLKGKSWMLRAHEEVNIGTICPIYVFLEREPTRPNVWLPFMAFIAESIVLLGYRRHSECRRYLAVLRVLFRLVSGALSLSIR</sequence>
<accession>A0ABR4GLC4</accession>
<keyword evidence="3" id="KW-1185">Reference proteome</keyword>
<gene>
    <name evidence="2" type="ORF">BJX66DRAFT_229925</name>
</gene>
<dbReference type="Proteomes" id="UP001610563">
    <property type="component" value="Unassembled WGS sequence"/>
</dbReference>
<reference evidence="2 3" key="1">
    <citation type="submission" date="2024-07" db="EMBL/GenBank/DDBJ databases">
        <title>Section-level genome sequencing and comparative genomics of Aspergillus sections Usti and Cavernicolus.</title>
        <authorList>
            <consortium name="Lawrence Berkeley National Laboratory"/>
            <person name="Nybo J.L."/>
            <person name="Vesth T.C."/>
            <person name="Theobald S."/>
            <person name="Frisvad J.C."/>
            <person name="Larsen T.O."/>
            <person name="Kjaerboelling I."/>
            <person name="Rothschild-Mancinelli K."/>
            <person name="Lyhne E.K."/>
            <person name="Kogle M.E."/>
            <person name="Barry K."/>
            <person name="Clum A."/>
            <person name="Na H."/>
            <person name="Ledsgaard L."/>
            <person name="Lin J."/>
            <person name="Lipzen A."/>
            <person name="Kuo A."/>
            <person name="Riley R."/>
            <person name="Mondo S."/>
            <person name="Labutti K."/>
            <person name="Haridas S."/>
            <person name="Pangalinan J."/>
            <person name="Salamov A.A."/>
            <person name="Simmons B.A."/>
            <person name="Magnuson J.K."/>
            <person name="Chen J."/>
            <person name="Drula E."/>
            <person name="Henrissat B."/>
            <person name="Wiebenga A."/>
            <person name="Lubbers R.J."/>
            <person name="Gomes A.C."/>
            <person name="Makela M.R."/>
            <person name="Stajich J."/>
            <person name="Grigoriev I.V."/>
            <person name="Mortensen U.H."/>
            <person name="De Vries R.P."/>
            <person name="Baker S.E."/>
            <person name="Andersen M.R."/>
        </authorList>
    </citation>
    <scope>NUCLEOTIDE SEQUENCE [LARGE SCALE GENOMIC DNA]</scope>
    <source>
        <strain evidence="2 3">CBS 209.92</strain>
    </source>
</reference>
<keyword evidence="1" id="KW-0812">Transmembrane</keyword>
<comment type="caution">
    <text evidence="2">The sequence shown here is derived from an EMBL/GenBank/DDBJ whole genome shotgun (WGS) entry which is preliminary data.</text>
</comment>
<keyword evidence="1" id="KW-1133">Transmembrane helix</keyword>
<proteinExistence type="predicted"/>
<organism evidence="2 3">
    <name type="scientific">Aspergillus keveii</name>
    <dbReference type="NCBI Taxonomy" id="714993"/>
    <lineage>
        <taxon>Eukaryota</taxon>
        <taxon>Fungi</taxon>
        <taxon>Dikarya</taxon>
        <taxon>Ascomycota</taxon>
        <taxon>Pezizomycotina</taxon>
        <taxon>Eurotiomycetes</taxon>
        <taxon>Eurotiomycetidae</taxon>
        <taxon>Eurotiales</taxon>
        <taxon>Aspergillaceae</taxon>
        <taxon>Aspergillus</taxon>
        <taxon>Aspergillus subgen. Nidulantes</taxon>
    </lineage>
</organism>
<feature type="transmembrane region" description="Helical" evidence="1">
    <location>
        <begin position="38"/>
        <end position="55"/>
    </location>
</feature>
<protein>
    <submittedName>
        <fullName evidence="2">Uncharacterized protein</fullName>
    </submittedName>
</protein>
<evidence type="ECO:0000313" key="3">
    <source>
        <dbReference type="Proteomes" id="UP001610563"/>
    </source>
</evidence>
<name>A0ABR4GLC4_9EURO</name>
<dbReference type="EMBL" id="JBFTWV010000006">
    <property type="protein sequence ID" value="KAL2799834.1"/>
    <property type="molecule type" value="Genomic_DNA"/>
</dbReference>
<evidence type="ECO:0000313" key="2">
    <source>
        <dbReference type="EMBL" id="KAL2799834.1"/>
    </source>
</evidence>